<name>A0ABR8N167_9BACL</name>
<evidence type="ECO:0000313" key="2">
    <source>
        <dbReference type="EMBL" id="MBD3920940.1"/>
    </source>
</evidence>
<accession>A0ABR8N167</accession>
<reference evidence="2 3" key="1">
    <citation type="submission" date="2020-09" db="EMBL/GenBank/DDBJ databases">
        <title>Paenibacillus sp. strain PR3 16S rRNA gene Genome sequencing and assembly.</title>
        <authorList>
            <person name="Kim J."/>
        </authorList>
    </citation>
    <scope>NUCLEOTIDE SEQUENCE [LARGE SCALE GENOMIC DNA]</scope>
    <source>
        <strain evidence="2 3">PR3</strain>
    </source>
</reference>
<keyword evidence="3" id="KW-1185">Reference proteome</keyword>
<protein>
    <submittedName>
        <fullName evidence="2">Uncharacterized protein</fullName>
    </submittedName>
</protein>
<dbReference type="EMBL" id="JACXZA010000005">
    <property type="protein sequence ID" value="MBD3920940.1"/>
    <property type="molecule type" value="Genomic_DNA"/>
</dbReference>
<feature type="region of interest" description="Disordered" evidence="1">
    <location>
        <begin position="16"/>
        <end position="64"/>
    </location>
</feature>
<evidence type="ECO:0000256" key="1">
    <source>
        <dbReference type="SAM" id="MobiDB-lite"/>
    </source>
</evidence>
<feature type="compositionally biased region" description="Polar residues" evidence="1">
    <location>
        <begin position="22"/>
        <end position="39"/>
    </location>
</feature>
<gene>
    <name evidence="2" type="ORF">H8B09_19395</name>
</gene>
<organism evidence="2 3">
    <name type="scientific">Paenibacillus terricola</name>
    <dbReference type="NCBI Taxonomy" id="2763503"/>
    <lineage>
        <taxon>Bacteria</taxon>
        <taxon>Bacillati</taxon>
        <taxon>Bacillota</taxon>
        <taxon>Bacilli</taxon>
        <taxon>Bacillales</taxon>
        <taxon>Paenibacillaceae</taxon>
        <taxon>Paenibacillus</taxon>
    </lineage>
</organism>
<comment type="caution">
    <text evidence="2">The sequence shown here is derived from an EMBL/GenBank/DDBJ whole genome shotgun (WGS) entry which is preliminary data.</text>
</comment>
<dbReference type="Proteomes" id="UP000609346">
    <property type="component" value="Unassembled WGS sequence"/>
</dbReference>
<dbReference type="RefSeq" id="WP_191205250.1">
    <property type="nucleotide sequence ID" value="NZ_JACXZA010000005.1"/>
</dbReference>
<proteinExistence type="predicted"/>
<sequence length="90" mass="9578">MYNRYGERIREGIGWIGDLESGNGSMGSLQGPEDSSGNTEPDYHPGIGNAPADGKVASMSNDSSTDTATADAFAWLEDELLAGIQELQFH</sequence>
<evidence type="ECO:0000313" key="3">
    <source>
        <dbReference type="Proteomes" id="UP000609346"/>
    </source>
</evidence>